<dbReference type="InterPro" id="IPR000515">
    <property type="entry name" value="MetI-like"/>
</dbReference>
<comment type="caution">
    <text evidence="9">The sequence shown here is derived from an EMBL/GenBank/DDBJ whole genome shotgun (WGS) entry which is preliminary data.</text>
</comment>
<keyword evidence="6 7" id="KW-0472">Membrane</keyword>
<dbReference type="AlphaFoldDB" id="A0A9X2M551"/>
<evidence type="ECO:0000256" key="7">
    <source>
        <dbReference type="RuleBase" id="RU363032"/>
    </source>
</evidence>
<feature type="transmembrane region" description="Helical" evidence="7">
    <location>
        <begin position="129"/>
        <end position="147"/>
    </location>
</feature>
<dbReference type="Proteomes" id="UP001142400">
    <property type="component" value="Unassembled WGS sequence"/>
</dbReference>
<keyword evidence="3" id="KW-1003">Cell membrane</keyword>
<evidence type="ECO:0000256" key="2">
    <source>
        <dbReference type="ARBA" id="ARBA00022448"/>
    </source>
</evidence>
<keyword evidence="2 7" id="KW-0813">Transport</keyword>
<dbReference type="InterPro" id="IPR050366">
    <property type="entry name" value="BP-dependent_transpt_permease"/>
</dbReference>
<proteinExistence type="inferred from homology"/>
<dbReference type="PANTHER" id="PTHR43386:SF1">
    <property type="entry name" value="D,D-DIPEPTIDE TRANSPORT SYSTEM PERMEASE PROTEIN DDPC-RELATED"/>
    <property type="match status" value="1"/>
</dbReference>
<evidence type="ECO:0000256" key="5">
    <source>
        <dbReference type="ARBA" id="ARBA00022989"/>
    </source>
</evidence>
<feature type="transmembrane region" description="Helical" evidence="7">
    <location>
        <begin position="25"/>
        <end position="46"/>
    </location>
</feature>
<evidence type="ECO:0000259" key="8">
    <source>
        <dbReference type="PROSITE" id="PS50928"/>
    </source>
</evidence>
<accession>A0A9X2M551</accession>
<dbReference type="InterPro" id="IPR025966">
    <property type="entry name" value="OppC_N"/>
</dbReference>
<evidence type="ECO:0000313" key="9">
    <source>
        <dbReference type="EMBL" id="MCQ8835593.1"/>
    </source>
</evidence>
<keyword evidence="5 7" id="KW-1133">Transmembrane helix</keyword>
<dbReference type="InterPro" id="IPR035906">
    <property type="entry name" value="MetI-like_sf"/>
</dbReference>
<dbReference type="PROSITE" id="PS50928">
    <property type="entry name" value="ABC_TM1"/>
    <property type="match status" value="1"/>
</dbReference>
<dbReference type="CDD" id="cd06261">
    <property type="entry name" value="TM_PBP2"/>
    <property type="match status" value="1"/>
</dbReference>
<feature type="transmembrane region" description="Helical" evidence="7">
    <location>
        <begin position="94"/>
        <end position="117"/>
    </location>
</feature>
<dbReference type="Pfam" id="PF00528">
    <property type="entry name" value="BPD_transp_1"/>
    <property type="match status" value="1"/>
</dbReference>
<dbReference type="GO" id="GO:0055085">
    <property type="term" value="P:transmembrane transport"/>
    <property type="evidence" value="ECO:0007669"/>
    <property type="project" value="InterPro"/>
</dbReference>
<protein>
    <submittedName>
        <fullName evidence="9">ABC transporter permease</fullName>
    </submittedName>
</protein>
<name>A0A9X2M551_STRMQ</name>
<evidence type="ECO:0000256" key="3">
    <source>
        <dbReference type="ARBA" id="ARBA00022475"/>
    </source>
</evidence>
<sequence length="293" mass="30904">MVEGVVSLTKTFEARAKSPAKRRRLMPVSIALCFFFLAIMVLMVLFGPLLAPHDPQAQNALAGSAGPSAEHWLGTDMLGRDVFSRLVSGARSAISGPLVIAIGALVCGNILGLLSGYRGGILDFVIMRWVDLMVAMPSLLVIIVAAGALGGGYWMAVALLGVLSVPFDTRVIRAATLEQMPRPYVEAAKALGVPNRRIMFLHIWPNIAATAFANTFLVFAGSLIALSGLSFLGMGAEPGTPDWGQMLAENQSLLFANPVASIAPGVAIILAATATNLIGDWTFEKISSRGATR</sequence>
<dbReference type="RefSeq" id="WP_257635733.1">
    <property type="nucleotide sequence ID" value="NZ_JANIIC010000084.1"/>
</dbReference>
<comment type="similarity">
    <text evidence="7">Belongs to the binding-protein-dependent transport system permease family.</text>
</comment>
<dbReference type="EMBL" id="JANIIC010000084">
    <property type="protein sequence ID" value="MCQ8835593.1"/>
    <property type="molecule type" value="Genomic_DNA"/>
</dbReference>
<evidence type="ECO:0000256" key="4">
    <source>
        <dbReference type="ARBA" id="ARBA00022692"/>
    </source>
</evidence>
<feature type="transmembrane region" description="Helical" evidence="7">
    <location>
        <begin position="207"/>
        <end position="234"/>
    </location>
</feature>
<evidence type="ECO:0000256" key="1">
    <source>
        <dbReference type="ARBA" id="ARBA00004651"/>
    </source>
</evidence>
<organism evidence="9 10">
    <name type="scientific">Streptomyces malaysiensis subsp. samsunensis</name>
    <dbReference type="NCBI Taxonomy" id="459658"/>
    <lineage>
        <taxon>Bacteria</taxon>
        <taxon>Bacillati</taxon>
        <taxon>Actinomycetota</taxon>
        <taxon>Actinomycetes</taxon>
        <taxon>Kitasatosporales</taxon>
        <taxon>Streptomycetaceae</taxon>
        <taxon>Streptomyces</taxon>
        <taxon>Streptomyces violaceusniger group</taxon>
    </lineage>
</organism>
<reference evidence="9" key="1">
    <citation type="submission" date="2022-06" db="EMBL/GenBank/DDBJ databases">
        <title>WGS of actinobacteria.</title>
        <authorList>
            <person name="Thawai C."/>
        </authorList>
    </citation>
    <scope>NUCLEOTIDE SEQUENCE</scope>
    <source>
        <strain evidence="9">DSM 42010</strain>
    </source>
</reference>
<keyword evidence="4 7" id="KW-0812">Transmembrane</keyword>
<feature type="domain" description="ABC transmembrane type-1" evidence="8">
    <location>
        <begin position="94"/>
        <end position="279"/>
    </location>
</feature>
<evidence type="ECO:0000313" key="10">
    <source>
        <dbReference type="Proteomes" id="UP001142400"/>
    </source>
</evidence>
<dbReference type="SUPFAM" id="SSF161098">
    <property type="entry name" value="MetI-like"/>
    <property type="match status" value="1"/>
</dbReference>
<evidence type="ECO:0000256" key="6">
    <source>
        <dbReference type="ARBA" id="ARBA00023136"/>
    </source>
</evidence>
<feature type="transmembrane region" description="Helical" evidence="7">
    <location>
        <begin position="254"/>
        <end position="279"/>
    </location>
</feature>
<dbReference type="Gene3D" id="1.10.3720.10">
    <property type="entry name" value="MetI-like"/>
    <property type="match status" value="1"/>
</dbReference>
<dbReference type="GO" id="GO:0005886">
    <property type="term" value="C:plasma membrane"/>
    <property type="evidence" value="ECO:0007669"/>
    <property type="project" value="UniProtKB-SubCell"/>
</dbReference>
<gene>
    <name evidence="9" type="ORF">NQU54_42935</name>
</gene>
<keyword evidence="10" id="KW-1185">Reference proteome</keyword>
<dbReference type="PANTHER" id="PTHR43386">
    <property type="entry name" value="OLIGOPEPTIDE TRANSPORT SYSTEM PERMEASE PROTEIN APPC"/>
    <property type="match status" value="1"/>
</dbReference>
<comment type="subcellular location">
    <subcellularLocation>
        <location evidence="1 7">Cell membrane</location>
        <topology evidence="1 7">Multi-pass membrane protein</topology>
    </subcellularLocation>
</comment>
<dbReference type="Pfam" id="PF12911">
    <property type="entry name" value="OppC_N"/>
    <property type="match status" value="1"/>
</dbReference>